<dbReference type="PROSITE" id="PS51898">
    <property type="entry name" value="TYR_RECOMBINASE"/>
    <property type="match status" value="1"/>
</dbReference>
<evidence type="ECO:0000259" key="6">
    <source>
        <dbReference type="PROSITE" id="PS51898"/>
    </source>
</evidence>
<accession>A0ABM7GAX1</accession>
<evidence type="ECO:0000256" key="3">
    <source>
        <dbReference type="ARBA" id="ARBA00023125"/>
    </source>
</evidence>
<feature type="domain" description="Tyr recombinase" evidence="6">
    <location>
        <begin position="106"/>
        <end position="285"/>
    </location>
</feature>
<dbReference type="PANTHER" id="PTHR30349">
    <property type="entry name" value="PHAGE INTEGRASE-RELATED"/>
    <property type="match status" value="1"/>
</dbReference>
<dbReference type="Gene3D" id="1.10.150.130">
    <property type="match status" value="1"/>
</dbReference>
<dbReference type="PANTHER" id="PTHR30349:SF64">
    <property type="entry name" value="PROPHAGE INTEGRASE INTD-RELATED"/>
    <property type="match status" value="1"/>
</dbReference>
<keyword evidence="3 5" id="KW-0238">DNA-binding</keyword>
<dbReference type="RefSeq" id="WP_261937537.1">
    <property type="nucleotide sequence ID" value="NZ_AP018821.1"/>
</dbReference>
<comment type="similarity">
    <text evidence="1">Belongs to the 'phage' integrase family.</text>
</comment>
<keyword evidence="4" id="KW-0233">DNA recombination</keyword>
<keyword evidence="2" id="KW-0229">DNA integration</keyword>
<reference evidence="8" key="1">
    <citation type="submission" date="2018-07" db="EMBL/GenBank/DDBJ databases">
        <title>Complete genome sequence of Sphingomonas bisphenolicum strain AO1, a bisphenol A degradative bacterium isolated from Japanese farm field.</title>
        <authorList>
            <person name="Murakami M."/>
            <person name="Koh M."/>
            <person name="Koba S."/>
            <person name="Matsumura Y."/>
        </authorList>
    </citation>
    <scope>NUCLEOTIDE SEQUENCE</scope>
    <source>
        <strain evidence="8">AO1</strain>
        <plasmid evidence="8">pBAR3</plasmid>
    </source>
</reference>
<dbReference type="Pfam" id="PF13495">
    <property type="entry name" value="Phage_int_SAM_4"/>
    <property type="match status" value="1"/>
</dbReference>
<protein>
    <submittedName>
        <fullName evidence="8">Integrase</fullName>
    </submittedName>
</protein>
<evidence type="ECO:0000313" key="8">
    <source>
        <dbReference type="EMBL" id="BBF72492.1"/>
    </source>
</evidence>
<dbReference type="InterPro" id="IPR010998">
    <property type="entry name" value="Integrase_recombinase_N"/>
</dbReference>
<evidence type="ECO:0000256" key="1">
    <source>
        <dbReference type="ARBA" id="ARBA00008857"/>
    </source>
</evidence>
<dbReference type="InterPro" id="IPR011010">
    <property type="entry name" value="DNA_brk_join_enz"/>
</dbReference>
<dbReference type="Gene3D" id="1.10.443.10">
    <property type="entry name" value="Intergrase catalytic core"/>
    <property type="match status" value="1"/>
</dbReference>
<evidence type="ECO:0000259" key="7">
    <source>
        <dbReference type="PROSITE" id="PS51900"/>
    </source>
</evidence>
<keyword evidence="8" id="KW-0614">Plasmid</keyword>
<dbReference type="InterPro" id="IPR050090">
    <property type="entry name" value="Tyrosine_recombinase_XerCD"/>
</dbReference>
<dbReference type="InterPro" id="IPR013762">
    <property type="entry name" value="Integrase-like_cat_sf"/>
</dbReference>
<sequence>MDAITTAAPTHSLRERMLQDMTMRGFGTHTQKDYIRHVRSFAAFLGRPPDTATMEDLRRYQVDQHEHAVGPATINGAVSALRFLFGITLRRPEMALALVVVRFTPKLRVVLSVEETARLLEAAPGIKYKAALSVAYGAGLRVSEVAHLKVDDIDSTRMMIRVEQGKGRKDRNAMLSPHLLDLLRQWWREGKRRGVMLPHGWLFPGRSGTDPISARQLHRVVQEAAERAEIHKRVSPHTLRHSFATHLLEQGVDIRVIQVLLGHVNINTTGIYTQVSSKTMRAVASPLDQIVAVMEGRAPPG</sequence>
<dbReference type="InterPro" id="IPR004107">
    <property type="entry name" value="Integrase_SAM-like_N"/>
</dbReference>
<dbReference type="PROSITE" id="PS51900">
    <property type="entry name" value="CB"/>
    <property type="match status" value="1"/>
</dbReference>
<dbReference type="Proteomes" id="UP001059971">
    <property type="component" value="Plasmid pBAR3"/>
</dbReference>
<name>A0ABM7GAX1_9SPHN</name>
<dbReference type="InterPro" id="IPR002104">
    <property type="entry name" value="Integrase_catalytic"/>
</dbReference>
<proteinExistence type="inferred from homology"/>
<feature type="domain" description="Core-binding (CB)" evidence="7">
    <location>
        <begin position="8"/>
        <end position="89"/>
    </location>
</feature>
<dbReference type="Pfam" id="PF00589">
    <property type="entry name" value="Phage_integrase"/>
    <property type="match status" value="1"/>
</dbReference>
<evidence type="ECO:0000256" key="4">
    <source>
        <dbReference type="ARBA" id="ARBA00023172"/>
    </source>
</evidence>
<geneLocation type="plasmid" evidence="8 9">
    <name>pBAR3</name>
</geneLocation>
<dbReference type="InterPro" id="IPR044068">
    <property type="entry name" value="CB"/>
</dbReference>
<evidence type="ECO:0000256" key="5">
    <source>
        <dbReference type="PROSITE-ProRule" id="PRU01248"/>
    </source>
</evidence>
<keyword evidence="9" id="KW-1185">Reference proteome</keyword>
<organism evidence="8 9">
    <name type="scientific">Sphingomonas bisphenolicum</name>
    <dbReference type="NCBI Taxonomy" id="296544"/>
    <lineage>
        <taxon>Bacteria</taxon>
        <taxon>Pseudomonadati</taxon>
        <taxon>Pseudomonadota</taxon>
        <taxon>Alphaproteobacteria</taxon>
        <taxon>Sphingomonadales</taxon>
        <taxon>Sphingomonadaceae</taxon>
        <taxon>Sphingomonas</taxon>
    </lineage>
</organism>
<evidence type="ECO:0000313" key="9">
    <source>
        <dbReference type="Proteomes" id="UP001059971"/>
    </source>
</evidence>
<evidence type="ECO:0000256" key="2">
    <source>
        <dbReference type="ARBA" id="ARBA00022908"/>
    </source>
</evidence>
<dbReference type="EMBL" id="AP018821">
    <property type="protein sequence ID" value="BBF72492.1"/>
    <property type="molecule type" value="Genomic_DNA"/>
</dbReference>
<gene>
    <name evidence="8" type="ORF">SBA_pBAR3_0590</name>
</gene>
<dbReference type="SUPFAM" id="SSF56349">
    <property type="entry name" value="DNA breaking-rejoining enzymes"/>
    <property type="match status" value="1"/>
</dbReference>